<name>A0A9N7V4W4_PLEPL</name>
<dbReference type="Proteomes" id="UP001153269">
    <property type="component" value="Unassembled WGS sequence"/>
</dbReference>
<keyword evidence="3" id="KW-1185">Reference proteome</keyword>
<dbReference type="EMBL" id="CADEAL010003735">
    <property type="protein sequence ID" value="CAB1445654.1"/>
    <property type="molecule type" value="Genomic_DNA"/>
</dbReference>
<gene>
    <name evidence="2" type="ORF">PLEPLA_LOCUS33385</name>
</gene>
<sequence length="112" mass="12221">MVSAARWRTQTSATRSPERENNNTSQRRSEPALPGATSAQRARAEEDLSLCNYPDSRALVPLPLTAAPRWLESSLAIQLHTAPPRVLSRGAVCCSESDNLLETAVRPGVLIR</sequence>
<proteinExistence type="predicted"/>
<accession>A0A9N7V4W4</accession>
<evidence type="ECO:0000313" key="3">
    <source>
        <dbReference type="Proteomes" id="UP001153269"/>
    </source>
</evidence>
<evidence type="ECO:0000256" key="1">
    <source>
        <dbReference type="SAM" id="MobiDB-lite"/>
    </source>
</evidence>
<protein>
    <submittedName>
        <fullName evidence="2">Uncharacterized protein</fullName>
    </submittedName>
</protein>
<dbReference type="AlphaFoldDB" id="A0A9N7V4W4"/>
<feature type="region of interest" description="Disordered" evidence="1">
    <location>
        <begin position="1"/>
        <end position="44"/>
    </location>
</feature>
<reference evidence="2" key="1">
    <citation type="submission" date="2020-03" db="EMBL/GenBank/DDBJ databases">
        <authorList>
            <person name="Weist P."/>
        </authorList>
    </citation>
    <scope>NUCLEOTIDE SEQUENCE</scope>
</reference>
<comment type="caution">
    <text evidence="2">The sequence shown here is derived from an EMBL/GenBank/DDBJ whole genome shotgun (WGS) entry which is preliminary data.</text>
</comment>
<evidence type="ECO:0000313" key="2">
    <source>
        <dbReference type="EMBL" id="CAB1445654.1"/>
    </source>
</evidence>
<organism evidence="2 3">
    <name type="scientific">Pleuronectes platessa</name>
    <name type="common">European plaice</name>
    <dbReference type="NCBI Taxonomy" id="8262"/>
    <lineage>
        <taxon>Eukaryota</taxon>
        <taxon>Metazoa</taxon>
        <taxon>Chordata</taxon>
        <taxon>Craniata</taxon>
        <taxon>Vertebrata</taxon>
        <taxon>Euteleostomi</taxon>
        <taxon>Actinopterygii</taxon>
        <taxon>Neopterygii</taxon>
        <taxon>Teleostei</taxon>
        <taxon>Neoteleostei</taxon>
        <taxon>Acanthomorphata</taxon>
        <taxon>Carangaria</taxon>
        <taxon>Pleuronectiformes</taxon>
        <taxon>Pleuronectoidei</taxon>
        <taxon>Pleuronectidae</taxon>
        <taxon>Pleuronectes</taxon>
    </lineage>
</organism>